<gene>
    <name evidence="2" type="ORF">Amon01_000259000</name>
</gene>
<proteinExistence type="predicted"/>
<name>A0A9W6YVD1_AMBMO</name>
<comment type="caution">
    <text evidence="2">The sequence shown here is derived from an EMBL/GenBank/DDBJ whole genome shotgun (WGS) entry which is preliminary data.</text>
</comment>
<dbReference type="OrthoDB" id="3990896at2759"/>
<evidence type="ECO:0000313" key="2">
    <source>
        <dbReference type="EMBL" id="GMG22305.1"/>
    </source>
</evidence>
<reference evidence="2" key="1">
    <citation type="submission" date="2023-04" db="EMBL/GenBank/DDBJ databases">
        <title>Ambrosiozyma monospora NBRC 1965.</title>
        <authorList>
            <person name="Ichikawa N."/>
            <person name="Sato H."/>
            <person name="Tonouchi N."/>
        </authorList>
    </citation>
    <scope>NUCLEOTIDE SEQUENCE</scope>
    <source>
        <strain evidence="2">NBRC 1965</strain>
    </source>
</reference>
<keyword evidence="3" id="KW-1185">Reference proteome</keyword>
<feature type="region of interest" description="Disordered" evidence="1">
    <location>
        <begin position="321"/>
        <end position="353"/>
    </location>
</feature>
<dbReference type="Proteomes" id="UP001165063">
    <property type="component" value="Unassembled WGS sequence"/>
</dbReference>
<organism evidence="2 3">
    <name type="scientific">Ambrosiozyma monospora</name>
    <name type="common">Yeast</name>
    <name type="synonym">Endomycopsis monosporus</name>
    <dbReference type="NCBI Taxonomy" id="43982"/>
    <lineage>
        <taxon>Eukaryota</taxon>
        <taxon>Fungi</taxon>
        <taxon>Dikarya</taxon>
        <taxon>Ascomycota</taxon>
        <taxon>Saccharomycotina</taxon>
        <taxon>Pichiomycetes</taxon>
        <taxon>Pichiales</taxon>
        <taxon>Pichiaceae</taxon>
        <taxon>Ambrosiozyma</taxon>
    </lineage>
</organism>
<feature type="compositionally biased region" description="Acidic residues" evidence="1">
    <location>
        <begin position="329"/>
        <end position="338"/>
    </location>
</feature>
<sequence>MAATGIWNDLLKSVSQAQSQQTAESSGTTMTEATILLLGGSTQTHQSIIQNFKLKSQISESTKNDRRKTLNLTNSASTQRAREKQHLTTFGYAYVPIISSSSTKNNVNKTNLDLEIYSLLKPSESYIPLLRKEFQHKSKIHVVYIVEQTDLHILENGAVNNNAYETKVFEKVLKSMGSSYKFIDALKQLPNQVSIPLPFGNFMIALDGISRLSYNVNTMKSLDFLQQLLRIIALSNTSGTETVSHDSDAGSLVYFDEETIGGLTDCILQLVKNTFEDSVLDDFNGIKVPPGFDSYGKIGVLNEGFDCVGWSSKWKEGSQAMSLNSSCGSDEDDDDTDENGIKGKPAVRESAKQKYQDLLKTLQS</sequence>
<accession>A0A9W6YVD1</accession>
<protein>
    <submittedName>
        <fullName evidence="2">Unnamed protein product</fullName>
    </submittedName>
</protein>
<dbReference type="AlphaFoldDB" id="A0A9W6YVD1"/>
<evidence type="ECO:0000256" key="1">
    <source>
        <dbReference type="SAM" id="MobiDB-lite"/>
    </source>
</evidence>
<dbReference type="EMBL" id="BSXU01000966">
    <property type="protein sequence ID" value="GMG22305.1"/>
    <property type="molecule type" value="Genomic_DNA"/>
</dbReference>
<evidence type="ECO:0000313" key="3">
    <source>
        <dbReference type="Proteomes" id="UP001165063"/>
    </source>
</evidence>